<gene>
    <name evidence="2" type="ORF">QWI16_00460</name>
</gene>
<dbReference type="InterPro" id="IPR023214">
    <property type="entry name" value="HAD_sf"/>
</dbReference>
<accession>A0ABT8TAF8</accession>
<dbReference type="RefSeq" id="WP_302710744.1">
    <property type="nucleotide sequence ID" value="NZ_JAULRT010000027.1"/>
</dbReference>
<comment type="caution">
    <text evidence="2">The sequence shown here is derived from an EMBL/GenBank/DDBJ whole genome shotgun (WGS) entry which is preliminary data.</text>
</comment>
<proteinExistence type="predicted"/>
<protein>
    <submittedName>
        <fullName evidence="2">HAD family hydrolase</fullName>
        <ecNumber evidence="2">3.1.3.-</ecNumber>
    </submittedName>
</protein>
<keyword evidence="1" id="KW-0732">Signal</keyword>
<evidence type="ECO:0000313" key="2">
    <source>
        <dbReference type="EMBL" id="MDO3380620.1"/>
    </source>
</evidence>
<dbReference type="CDD" id="cd01427">
    <property type="entry name" value="HAD_like"/>
    <property type="match status" value="1"/>
</dbReference>
<dbReference type="InterPro" id="IPR036412">
    <property type="entry name" value="HAD-like_sf"/>
</dbReference>
<keyword evidence="2" id="KW-0378">Hydrolase</keyword>
<dbReference type="GO" id="GO:0016787">
    <property type="term" value="F:hydrolase activity"/>
    <property type="evidence" value="ECO:0007669"/>
    <property type="project" value="UniProtKB-KW"/>
</dbReference>
<evidence type="ECO:0000313" key="3">
    <source>
        <dbReference type="Proteomes" id="UP001168380"/>
    </source>
</evidence>
<dbReference type="Gene3D" id="3.40.50.1000">
    <property type="entry name" value="HAD superfamily/HAD-like"/>
    <property type="match status" value="1"/>
</dbReference>
<organism evidence="2 3">
    <name type="scientific">Gilvimarinus algae</name>
    <dbReference type="NCBI Taxonomy" id="3058037"/>
    <lineage>
        <taxon>Bacteria</taxon>
        <taxon>Pseudomonadati</taxon>
        <taxon>Pseudomonadota</taxon>
        <taxon>Gammaproteobacteria</taxon>
        <taxon>Cellvibrionales</taxon>
        <taxon>Cellvibrionaceae</taxon>
        <taxon>Gilvimarinus</taxon>
    </lineage>
</organism>
<feature type="signal peptide" evidence="1">
    <location>
        <begin position="1"/>
        <end position="26"/>
    </location>
</feature>
<dbReference type="PANTHER" id="PTHR43344">
    <property type="entry name" value="PHOSPHOSERINE PHOSPHATASE"/>
    <property type="match status" value="1"/>
</dbReference>
<sequence length="336" mass="37498">MKGFLVRPAQALLMIWLVSLSMLSQAASDPLPSWKEGPSKKAIIEFVTQVTKPGAATFVPEPERIATFDNDGTLWAEQPVYFQGLFAVERVRALADKNPDWRKAEPYKSAIEGDMKGVMASGMEGLEKLLVASHANVEAEVFAQAVSDWLATARHPTTGKHYTQMVYQPMLELLDYLRANGFKTFIVSGGGIDFIRVFAEQSYGIPPEQVVGTTLGARFDMKDGVPTIVKEPKLVLMDDKVGKPVGIYQYIGRRPIMAVGNSDGDMQMLQYTTIARSEADKTPRLGVIVHHTDAEREWAYDRTSHIGKLDKAMDESKQRGWLLVDMKKEWSQVFPE</sequence>
<dbReference type="SUPFAM" id="SSF56784">
    <property type="entry name" value="HAD-like"/>
    <property type="match status" value="1"/>
</dbReference>
<reference evidence="2" key="1">
    <citation type="submission" date="2023-07" db="EMBL/GenBank/DDBJ databases">
        <title>Gilvimarinus algae sp. nov., isolated from the surface of Kelp.</title>
        <authorList>
            <person name="Sun Y.Y."/>
            <person name="Gong Y."/>
            <person name="Du Z.J."/>
        </authorList>
    </citation>
    <scope>NUCLEOTIDE SEQUENCE</scope>
    <source>
        <strain evidence="2">SDUM040014</strain>
    </source>
</reference>
<dbReference type="EC" id="3.1.3.-" evidence="2"/>
<name>A0ABT8TAF8_9GAMM</name>
<keyword evidence="3" id="KW-1185">Reference proteome</keyword>
<dbReference type="Pfam" id="PF12710">
    <property type="entry name" value="HAD"/>
    <property type="match status" value="1"/>
</dbReference>
<dbReference type="Proteomes" id="UP001168380">
    <property type="component" value="Unassembled WGS sequence"/>
</dbReference>
<dbReference type="InterPro" id="IPR050582">
    <property type="entry name" value="HAD-like_SerB"/>
</dbReference>
<evidence type="ECO:0000256" key="1">
    <source>
        <dbReference type="SAM" id="SignalP"/>
    </source>
</evidence>
<dbReference type="EMBL" id="JAULRT010000027">
    <property type="protein sequence ID" value="MDO3380620.1"/>
    <property type="molecule type" value="Genomic_DNA"/>
</dbReference>
<feature type="chain" id="PRO_5045213596" evidence="1">
    <location>
        <begin position="27"/>
        <end position="336"/>
    </location>
</feature>